<reference evidence="1" key="1">
    <citation type="submission" date="2024-01" db="EMBL/GenBank/DDBJ databases">
        <authorList>
            <person name="Webb A."/>
        </authorList>
    </citation>
    <scope>NUCLEOTIDE SEQUENCE</scope>
    <source>
        <strain evidence="1">Pm1</strain>
    </source>
</reference>
<accession>A0AAV1VLR5</accession>
<evidence type="ECO:0000313" key="2">
    <source>
        <dbReference type="Proteomes" id="UP001162060"/>
    </source>
</evidence>
<organism evidence="1 2">
    <name type="scientific">Peronospora matthiolae</name>
    <dbReference type="NCBI Taxonomy" id="2874970"/>
    <lineage>
        <taxon>Eukaryota</taxon>
        <taxon>Sar</taxon>
        <taxon>Stramenopiles</taxon>
        <taxon>Oomycota</taxon>
        <taxon>Peronosporomycetes</taxon>
        <taxon>Peronosporales</taxon>
        <taxon>Peronosporaceae</taxon>
        <taxon>Peronospora</taxon>
    </lineage>
</organism>
<comment type="caution">
    <text evidence="1">The sequence shown here is derived from an EMBL/GenBank/DDBJ whole genome shotgun (WGS) entry which is preliminary data.</text>
</comment>
<dbReference type="EMBL" id="CAKLBY020000378">
    <property type="protein sequence ID" value="CAK7947246.1"/>
    <property type="molecule type" value="Genomic_DNA"/>
</dbReference>
<name>A0AAV1VLR5_9STRA</name>
<evidence type="ECO:0000313" key="1">
    <source>
        <dbReference type="EMBL" id="CAK7947246.1"/>
    </source>
</evidence>
<proteinExistence type="predicted"/>
<sequence length="61" mass="7027">MFVRVVSRGADVVEWVESRQIRASFKQVTRTLYQIKSNSFPLWNRAAQDMSCPITECPHGV</sequence>
<protein>
    <submittedName>
        <fullName evidence="1">Uncharacterized protein</fullName>
    </submittedName>
</protein>
<gene>
    <name evidence="1" type="ORF">PM001_LOCUS32396</name>
</gene>
<dbReference type="AlphaFoldDB" id="A0AAV1VLR5"/>
<dbReference type="Proteomes" id="UP001162060">
    <property type="component" value="Unassembled WGS sequence"/>
</dbReference>